<dbReference type="Proteomes" id="UP000501338">
    <property type="component" value="Chromosome"/>
</dbReference>
<dbReference type="InterPro" id="IPR031848">
    <property type="entry name" value="PrlF_antitoxin"/>
</dbReference>
<sequence>MLTHVCTDNIALEADSKITERHQTTIPASIREALHLSGGDRIHYKLLSTGDVLISRHSDGSEDPVMASFLNFLAQDITNHPQTIQPLDISRGFELVEGMDINLDDDITDNE</sequence>
<reference evidence="2 3" key="1">
    <citation type="submission" date="2020-01" db="EMBL/GenBank/DDBJ databases">
        <title>The genomic epidemiology of tigecycline resistance gene tet(X) variants in a swine farm in China.</title>
        <authorList>
            <person name="Peng K."/>
            <person name="Li R."/>
        </authorList>
    </citation>
    <scope>NUCLEOTIDE SEQUENCE [LARGE SCALE GENOMIC DNA]</scope>
    <source>
        <strain evidence="2 3">ZF1</strain>
    </source>
</reference>
<keyword evidence="3" id="KW-1185">Reference proteome</keyword>
<dbReference type="NCBIfam" id="NF007429">
    <property type="entry name" value="PRK09974.1"/>
    <property type="match status" value="1"/>
</dbReference>
<proteinExistence type="predicted"/>
<dbReference type="GO" id="GO:0003700">
    <property type="term" value="F:DNA-binding transcription factor activity"/>
    <property type="evidence" value="ECO:0007669"/>
    <property type="project" value="InterPro"/>
</dbReference>
<evidence type="ECO:0000313" key="4">
    <source>
        <dbReference type="Proteomes" id="UP000612266"/>
    </source>
</evidence>
<dbReference type="Pfam" id="PF15937">
    <property type="entry name" value="PrlF_antitoxin"/>
    <property type="match status" value="1"/>
</dbReference>
<evidence type="ECO:0000313" key="2">
    <source>
        <dbReference type="EMBL" id="QIF92036.1"/>
    </source>
</evidence>
<dbReference type="SUPFAM" id="SSF89447">
    <property type="entry name" value="AbrB/MazE/MraZ-like"/>
    <property type="match status" value="1"/>
</dbReference>
<dbReference type="EMBL" id="CP047340">
    <property type="protein sequence ID" value="QIF92036.1"/>
    <property type="molecule type" value="Genomic_DNA"/>
</dbReference>
<organism evidence="1 4">
    <name type="scientific">Proteus terrae subsp. cibarius</name>
    <dbReference type="NCBI Taxonomy" id="626774"/>
    <lineage>
        <taxon>Bacteria</taxon>
        <taxon>Pseudomonadati</taxon>
        <taxon>Pseudomonadota</taxon>
        <taxon>Gammaproteobacteria</taxon>
        <taxon>Enterobacterales</taxon>
        <taxon>Morganellaceae</taxon>
        <taxon>Proteus</taxon>
    </lineage>
</organism>
<dbReference type="EMBL" id="JADSJR010000030">
    <property type="protein sequence ID" value="MBG2915989.1"/>
    <property type="molecule type" value="Genomic_DNA"/>
</dbReference>
<dbReference type="Gene3D" id="2.10.260.10">
    <property type="match status" value="1"/>
</dbReference>
<evidence type="ECO:0000313" key="1">
    <source>
        <dbReference type="EMBL" id="MBG2915989.1"/>
    </source>
</evidence>
<dbReference type="GO" id="GO:0001558">
    <property type="term" value="P:regulation of cell growth"/>
    <property type="evidence" value="ECO:0007669"/>
    <property type="project" value="InterPro"/>
</dbReference>
<protein>
    <submittedName>
        <fullName evidence="1">Type II toxin-antitoxin system PrlF family antitoxin</fullName>
    </submittedName>
</protein>
<accession>A0A6G6SE75</accession>
<dbReference type="InterPro" id="IPR037914">
    <property type="entry name" value="SpoVT-AbrB_sf"/>
</dbReference>
<dbReference type="Proteomes" id="UP000612266">
    <property type="component" value="Unassembled WGS sequence"/>
</dbReference>
<evidence type="ECO:0000313" key="3">
    <source>
        <dbReference type="Proteomes" id="UP000501338"/>
    </source>
</evidence>
<dbReference type="AlphaFoldDB" id="A0A6G6SE75"/>
<reference evidence="1" key="2">
    <citation type="submission" date="2020-11" db="EMBL/GenBank/DDBJ databases">
        <title>Enhanced detection system for hospital associated transmission using whole genome sequencing surveillance.</title>
        <authorList>
            <person name="Harrison L.H."/>
            <person name="Van Tyne D."/>
            <person name="Marsh J.W."/>
            <person name="Griffith M.P."/>
            <person name="Snyder D.J."/>
            <person name="Cooper V.S."/>
            <person name="Mustapha M."/>
        </authorList>
    </citation>
    <scope>NUCLEOTIDE SEQUENCE</scope>
    <source>
        <strain evidence="1">PR00070</strain>
    </source>
</reference>
<name>A0A6G6SE75_9GAMM</name>
<dbReference type="RefSeq" id="WP_075673430.1">
    <property type="nucleotide sequence ID" value="NZ_CP045008.1"/>
</dbReference>
<dbReference type="GeneID" id="57334291"/>
<gene>
    <name evidence="2" type="ORF">GTH23_19310</name>
    <name evidence="1" type="ORF">I4901_16605</name>
</gene>
<dbReference type="GO" id="GO:0097351">
    <property type="term" value="F:toxin sequestering activity"/>
    <property type="evidence" value="ECO:0007669"/>
    <property type="project" value="InterPro"/>
</dbReference>